<evidence type="ECO:0000256" key="1">
    <source>
        <dbReference type="ARBA" id="ARBA00004613"/>
    </source>
</evidence>
<evidence type="ECO:0000256" key="6">
    <source>
        <dbReference type="SAM" id="SignalP"/>
    </source>
</evidence>
<dbReference type="Gene3D" id="3.40.50.410">
    <property type="entry name" value="von Willebrand factor, type A domain"/>
    <property type="match status" value="1"/>
</dbReference>
<dbReference type="GeneID" id="119742059"/>
<dbReference type="Pfam" id="PF25106">
    <property type="entry name" value="VWA_4"/>
    <property type="match status" value="1"/>
</dbReference>
<dbReference type="InterPro" id="IPR057613">
    <property type="entry name" value="VWA7_4"/>
</dbReference>
<evidence type="ECO:0000256" key="4">
    <source>
        <dbReference type="ARBA" id="ARBA00023180"/>
    </source>
</evidence>
<dbReference type="InterPro" id="IPR056862">
    <property type="entry name" value="VWA7_N"/>
</dbReference>
<dbReference type="InterPro" id="IPR056475">
    <property type="entry name" value="GBD_Hemicentin/VWA7"/>
</dbReference>
<dbReference type="AlphaFoldDB" id="A0A914BCP5"/>
<accession>A0A914BCP5</accession>
<evidence type="ECO:0000259" key="8">
    <source>
        <dbReference type="Pfam" id="PF23610"/>
    </source>
</evidence>
<dbReference type="InterPro" id="IPR052577">
    <property type="entry name" value="VWA7"/>
</dbReference>
<evidence type="ECO:0000256" key="5">
    <source>
        <dbReference type="SAM" id="Phobius"/>
    </source>
</evidence>
<keyword evidence="5" id="KW-1133">Transmembrane helix</keyword>
<name>A0A914BCP5_PATMI</name>
<evidence type="ECO:0000259" key="9">
    <source>
        <dbReference type="Pfam" id="PF25106"/>
    </source>
</evidence>
<protein>
    <recommendedName>
        <fullName evidence="13">von Willebrand factor A domain-containing protein 7-like</fullName>
    </recommendedName>
</protein>
<sequence>MRQLTATTMHVLWVLVATCLVRQSGAFLPSNAGVSLPVTDYTLTDITAQGIVRAVARYFEDTNPDRYRKGDLTGLNPLTPSRLFQRHYGDCVYSTKFERVIKAILDANIQISNKYSHRAVWHFNGNQIDNGNRKMMGIQDTMLTLLLAGDESTPDYDVARQYCGQLLHMAQSFYSNTNWIELHRWLNEDPDEIFTSSELGILDPLSLRQSPESEGMCQNCAGNIARPELQDCSDNLRPYVHYLTSGYRSGQDVTKPAADPESDWGACSHGGLYDTSWTEVATGGINKESSDPRRSPHYSLHKQAALTAIQATEDFFYHPETGLYRHIGEQKFRKLLNLDAGTSLTFVIDVSGSMSNDVAAVKEETIRLVGVHAESCLAASKYVFAPFNDPDYGPVFVTTDDQRCVEYINALTANGGGDCPELANSGLELGVQNSINGANVYVFTDATDKDSEKVPDVLALIEQKEVRVIYLLTGTCSSRRRKRAIDKSSVSASFVSIAAASGGEVYRTDKSGIRELTRIVEGDIRASQVKIIQRTSRRHNALDVDIPVDSTMRELLVSVVGSLSSNTVNIMKPNGMEGTPSEMGANVYTSSDVQLVFSINVTEPNAKGNWLLKLRGLDLSTEYSVKVSANSHLDFTFDILETDATGTAFPIDGKPVGGAEVLLMIQVSAPDAASSVSEIRLHNSAGDATLLTASAEPVTGRTEGLFTASLTLPTEPFFVSIVGRDTQGRELLRTQPSEITVVKFKLEQLPSNNTIEDLVPGGYGKFGFRVANDGPGDTLTISVSVLNRTLSSAVTGSLVTAQVSPTSMVLATGQTREGLVTVTATRDVPAGTPVKVTLFVTSSVSSSRNFLFIEATVFAVQDEVDENPDENDHIAPTCSILSSGGGCTADQQMGRDCQQHTWWVRARAMDDAIVTEVALVPEIKSGGTGKQSLVYENFTADDMTFLYSASCCCPMVQFTVRDGANNNVSCGMGHYTVRDGANNNVSCGMGHYTKPSGQIDEPVSNGLMPIPLGLSTGMIGATAAVIVAMLIIAGALRSRA</sequence>
<dbReference type="Pfam" id="PF23560">
    <property type="entry name" value="GBD_Hemicentin"/>
    <property type="match status" value="1"/>
</dbReference>
<feature type="domain" description="VWA7 beta-sandwich" evidence="8">
    <location>
        <begin position="650"/>
        <end position="736"/>
    </location>
</feature>
<evidence type="ECO:0000313" key="12">
    <source>
        <dbReference type="Proteomes" id="UP000887568"/>
    </source>
</evidence>
<dbReference type="EnsemblMetazoa" id="XM_038218075.1">
    <property type="protein sequence ID" value="XP_038074003.1"/>
    <property type="gene ID" value="LOC119742059"/>
</dbReference>
<dbReference type="SUPFAM" id="SSF53300">
    <property type="entry name" value="vWA-like"/>
    <property type="match status" value="1"/>
</dbReference>
<reference evidence="11" key="1">
    <citation type="submission" date="2022-11" db="UniProtKB">
        <authorList>
            <consortium name="EnsemblMetazoa"/>
        </authorList>
    </citation>
    <scope>IDENTIFICATION</scope>
</reference>
<evidence type="ECO:0000313" key="11">
    <source>
        <dbReference type="EnsemblMetazoa" id="XP_038074003.1"/>
    </source>
</evidence>
<dbReference type="PANTHER" id="PTHR14905">
    <property type="entry name" value="NG37"/>
    <property type="match status" value="1"/>
</dbReference>
<keyword evidence="12" id="KW-1185">Reference proteome</keyword>
<evidence type="ECO:0000256" key="2">
    <source>
        <dbReference type="ARBA" id="ARBA00022525"/>
    </source>
</evidence>
<dbReference type="RefSeq" id="XP_038074003.1">
    <property type="nucleotide sequence ID" value="XM_038218075.1"/>
</dbReference>
<feature type="chain" id="PRO_5037504007" description="von Willebrand factor A domain-containing protein 7-like" evidence="6">
    <location>
        <begin position="27"/>
        <end position="1040"/>
    </location>
</feature>
<evidence type="ECO:0000256" key="3">
    <source>
        <dbReference type="ARBA" id="ARBA00022729"/>
    </source>
</evidence>
<keyword evidence="3 6" id="KW-0732">Signal</keyword>
<feature type="transmembrane region" description="Helical" evidence="5">
    <location>
        <begin position="1012"/>
        <end position="1036"/>
    </location>
</feature>
<feature type="domain" description="Hemicentin-1-like von Willebrand factor A" evidence="9">
    <location>
        <begin position="343"/>
        <end position="510"/>
    </location>
</feature>
<organism evidence="11 12">
    <name type="scientific">Patiria miniata</name>
    <name type="common">Bat star</name>
    <name type="synonym">Asterina miniata</name>
    <dbReference type="NCBI Taxonomy" id="46514"/>
    <lineage>
        <taxon>Eukaryota</taxon>
        <taxon>Metazoa</taxon>
        <taxon>Echinodermata</taxon>
        <taxon>Eleutherozoa</taxon>
        <taxon>Asterozoa</taxon>
        <taxon>Asteroidea</taxon>
        <taxon>Valvatacea</taxon>
        <taxon>Valvatida</taxon>
        <taxon>Asterinidae</taxon>
        <taxon>Patiria</taxon>
    </lineage>
</organism>
<dbReference type="InterPro" id="IPR056861">
    <property type="entry name" value="HMCN1-like_VWA"/>
</dbReference>
<keyword evidence="5" id="KW-0472">Membrane</keyword>
<comment type="subcellular location">
    <subcellularLocation>
        <location evidence="1">Secreted</location>
    </subcellularLocation>
</comment>
<evidence type="ECO:0008006" key="13">
    <source>
        <dbReference type="Google" id="ProtNLM"/>
    </source>
</evidence>
<keyword evidence="2" id="KW-0964">Secreted</keyword>
<proteinExistence type="predicted"/>
<keyword evidence="4" id="KW-0325">Glycoprotein</keyword>
<dbReference type="OMA" id="SCGMGHY"/>
<dbReference type="OrthoDB" id="5985519at2759"/>
<feature type="domain" description="VWA7 N-terminal" evidence="10">
    <location>
        <begin position="79"/>
        <end position="317"/>
    </location>
</feature>
<dbReference type="InterPro" id="IPR036465">
    <property type="entry name" value="vWFA_dom_sf"/>
</dbReference>
<dbReference type="Proteomes" id="UP000887568">
    <property type="component" value="Unplaced"/>
</dbReference>
<feature type="signal peptide" evidence="6">
    <location>
        <begin position="1"/>
        <end position="26"/>
    </location>
</feature>
<evidence type="ECO:0000259" key="7">
    <source>
        <dbReference type="Pfam" id="PF23560"/>
    </source>
</evidence>
<evidence type="ECO:0000259" key="10">
    <source>
        <dbReference type="Pfam" id="PF25107"/>
    </source>
</evidence>
<dbReference type="Pfam" id="PF25107">
    <property type="entry name" value="VWA7_N"/>
    <property type="match status" value="1"/>
</dbReference>
<dbReference type="PANTHER" id="PTHR14905:SF7">
    <property type="entry name" value="VON WILLEBRAND FACTOR A DOMAIN-CONTAINING PROTEIN 7"/>
    <property type="match status" value="1"/>
</dbReference>
<feature type="domain" description="Hemicentin/VWA7 galactose-binding" evidence="7">
    <location>
        <begin position="529"/>
        <end position="631"/>
    </location>
</feature>
<dbReference type="GO" id="GO:0005576">
    <property type="term" value="C:extracellular region"/>
    <property type="evidence" value="ECO:0007669"/>
    <property type="project" value="UniProtKB-SubCell"/>
</dbReference>
<keyword evidence="5" id="KW-0812">Transmembrane</keyword>
<dbReference type="Pfam" id="PF23610">
    <property type="entry name" value="VWA7_4"/>
    <property type="match status" value="1"/>
</dbReference>